<dbReference type="STRING" id="4540.A0A3L6QG21"/>
<dbReference type="GO" id="GO:0071555">
    <property type="term" value="P:cell wall organization"/>
    <property type="evidence" value="ECO:0007669"/>
    <property type="project" value="UniProtKB-KW"/>
</dbReference>
<dbReference type="EMBL" id="PQIB02000012">
    <property type="protein sequence ID" value="RLM79618.1"/>
    <property type="molecule type" value="Genomic_DNA"/>
</dbReference>
<keyword evidence="5" id="KW-0378">Hydrolase</keyword>
<proteinExistence type="inferred from homology"/>
<keyword evidence="5" id="KW-0961">Cell wall biogenesis/degradation</keyword>
<dbReference type="AlphaFoldDB" id="A0A3L6QG21"/>
<dbReference type="InterPro" id="IPR004963">
    <property type="entry name" value="PAE/NOTUM"/>
</dbReference>
<accession>A0A3L6QG21</accession>
<dbReference type="Pfam" id="PF03283">
    <property type="entry name" value="PAE"/>
    <property type="match status" value="1"/>
</dbReference>
<feature type="chain" id="PRO_5017847490" description="Pectin acetylesterase" evidence="5">
    <location>
        <begin position="26"/>
        <end position="116"/>
    </location>
</feature>
<evidence type="ECO:0000256" key="1">
    <source>
        <dbReference type="ARBA" id="ARBA00003534"/>
    </source>
</evidence>
<keyword evidence="7" id="KW-1185">Reference proteome</keyword>
<feature type="signal peptide" evidence="5">
    <location>
        <begin position="1"/>
        <end position="25"/>
    </location>
</feature>
<comment type="function">
    <text evidence="1 5">Hydrolyzes acetyl esters in homogalacturonan regions of pectin. In type I primary cell wall, galacturonic acid residues of pectin can be acetylated at the O-2 and O-3 positions. Decreasing the degree of acetylation of pectin gels in vitro alters their physical properties.</text>
</comment>
<reference evidence="7" key="1">
    <citation type="journal article" date="2019" name="Nat. Commun.">
        <title>The genome of broomcorn millet.</title>
        <authorList>
            <person name="Zou C."/>
            <person name="Miki D."/>
            <person name="Li D."/>
            <person name="Tang Q."/>
            <person name="Xiao L."/>
            <person name="Rajput S."/>
            <person name="Deng P."/>
            <person name="Jia W."/>
            <person name="Huang R."/>
            <person name="Zhang M."/>
            <person name="Sun Y."/>
            <person name="Hu J."/>
            <person name="Fu X."/>
            <person name="Schnable P.S."/>
            <person name="Li F."/>
            <person name="Zhang H."/>
            <person name="Feng B."/>
            <person name="Zhu X."/>
            <person name="Liu R."/>
            <person name="Schnable J.C."/>
            <person name="Zhu J.-K."/>
            <person name="Zhang H."/>
        </authorList>
    </citation>
    <scope>NUCLEOTIDE SEQUENCE [LARGE SCALE GENOMIC DNA]</scope>
</reference>
<dbReference type="Proteomes" id="UP000275267">
    <property type="component" value="Unassembled WGS sequence"/>
</dbReference>
<dbReference type="PANTHER" id="PTHR21562">
    <property type="entry name" value="NOTUM-RELATED"/>
    <property type="match status" value="1"/>
</dbReference>
<evidence type="ECO:0000256" key="3">
    <source>
        <dbReference type="ARBA" id="ARBA00005784"/>
    </source>
</evidence>
<name>A0A3L6QG21_PANMI</name>
<protein>
    <recommendedName>
        <fullName evidence="5">Pectin acetylesterase</fullName>
        <ecNumber evidence="5">3.1.1.-</ecNumber>
    </recommendedName>
</protein>
<organism evidence="6 7">
    <name type="scientific">Panicum miliaceum</name>
    <name type="common">Proso millet</name>
    <name type="synonym">Broomcorn millet</name>
    <dbReference type="NCBI Taxonomy" id="4540"/>
    <lineage>
        <taxon>Eukaryota</taxon>
        <taxon>Viridiplantae</taxon>
        <taxon>Streptophyta</taxon>
        <taxon>Embryophyta</taxon>
        <taxon>Tracheophyta</taxon>
        <taxon>Spermatophyta</taxon>
        <taxon>Magnoliopsida</taxon>
        <taxon>Liliopsida</taxon>
        <taxon>Poales</taxon>
        <taxon>Poaceae</taxon>
        <taxon>PACMAD clade</taxon>
        <taxon>Panicoideae</taxon>
        <taxon>Panicodae</taxon>
        <taxon>Paniceae</taxon>
        <taxon>Panicinae</taxon>
        <taxon>Panicum</taxon>
        <taxon>Panicum sect. Panicum</taxon>
    </lineage>
</organism>
<dbReference type="GO" id="GO:0052793">
    <property type="term" value="F:pectin acetylesterase activity"/>
    <property type="evidence" value="ECO:0007669"/>
    <property type="project" value="TreeGrafter"/>
</dbReference>
<evidence type="ECO:0000313" key="6">
    <source>
        <dbReference type="EMBL" id="RLM79618.1"/>
    </source>
</evidence>
<evidence type="ECO:0000256" key="5">
    <source>
        <dbReference type="RuleBase" id="RU363114"/>
    </source>
</evidence>
<gene>
    <name evidence="6" type="ORF">C2845_PM12G24460</name>
</gene>
<dbReference type="GO" id="GO:0009505">
    <property type="term" value="C:plant-type cell wall"/>
    <property type="evidence" value="ECO:0007669"/>
    <property type="project" value="TreeGrafter"/>
</dbReference>
<dbReference type="PANTHER" id="PTHR21562:SF93">
    <property type="entry name" value="PECTIN ACETYLESTERASE 8"/>
    <property type="match status" value="1"/>
</dbReference>
<keyword evidence="5" id="KW-0964">Secreted</keyword>
<comment type="similarity">
    <text evidence="3 5">Belongs to the pectinacetylesterase family.</text>
</comment>
<dbReference type="OrthoDB" id="1703246at2759"/>
<sequence length="116" mass="12609">MADGSLYVWWCRALACALALVAVDGLLVDIAYVETAVAKGAVQFSSAHPICWKGGGWCNNVTSCLQRKRTRLGSSKEMATQIAFSGILSDTPDYNPDQMITSYGCQDLDSVTQFYD</sequence>
<evidence type="ECO:0000256" key="2">
    <source>
        <dbReference type="ARBA" id="ARBA00004191"/>
    </source>
</evidence>
<comment type="caution">
    <text evidence="6">The sequence shown here is derived from an EMBL/GenBank/DDBJ whole genome shotgun (WGS) entry which is preliminary data.</text>
</comment>
<evidence type="ECO:0000256" key="4">
    <source>
        <dbReference type="ARBA" id="ARBA00022512"/>
    </source>
</evidence>
<dbReference type="EC" id="3.1.1.-" evidence="5"/>
<comment type="subcellular location">
    <subcellularLocation>
        <location evidence="2 5">Secreted</location>
        <location evidence="2 5">Cell wall</location>
    </subcellularLocation>
</comment>
<keyword evidence="4 5" id="KW-0134">Cell wall</keyword>
<evidence type="ECO:0000313" key="7">
    <source>
        <dbReference type="Proteomes" id="UP000275267"/>
    </source>
</evidence>
<keyword evidence="5" id="KW-0732">Signal</keyword>